<proteinExistence type="predicted"/>
<feature type="compositionally biased region" description="Low complexity" evidence="1">
    <location>
        <begin position="21"/>
        <end position="38"/>
    </location>
</feature>
<keyword evidence="2" id="KW-0472">Membrane</keyword>
<feature type="region of interest" description="Disordered" evidence="1">
    <location>
        <begin position="55"/>
        <end position="82"/>
    </location>
</feature>
<feature type="transmembrane region" description="Helical" evidence="2">
    <location>
        <begin position="150"/>
        <end position="172"/>
    </location>
</feature>
<dbReference type="AlphaFoldDB" id="A0A6A4X2K8"/>
<comment type="caution">
    <text evidence="3">The sequence shown here is derived from an EMBL/GenBank/DDBJ whole genome shotgun (WGS) entry which is preliminary data.</text>
</comment>
<keyword evidence="4" id="KW-1185">Reference proteome</keyword>
<dbReference type="EMBL" id="VIIS01000063">
    <property type="protein sequence ID" value="KAF0313926.1"/>
    <property type="molecule type" value="Genomic_DNA"/>
</dbReference>
<evidence type="ECO:0000313" key="3">
    <source>
        <dbReference type="EMBL" id="KAF0313926.1"/>
    </source>
</evidence>
<evidence type="ECO:0000256" key="2">
    <source>
        <dbReference type="SAM" id="Phobius"/>
    </source>
</evidence>
<gene>
    <name evidence="3" type="ORF">FJT64_015546</name>
</gene>
<keyword evidence="2" id="KW-0812">Transmembrane</keyword>
<keyword evidence="2" id="KW-1133">Transmembrane helix</keyword>
<feature type="compositionally biased region" description="Pro residues" evidence="1">
    <location>
        <begin position="55"/>
        <end position="66"/>
    </location>
</feature>
<name>A0A6A4X2K8_AMPAM</name>
<reference evidence="3 4" key="1">
    <citation type="submission" date="2019-07" db="EMBL/GenBank/DDBJ databases">
        <title>Draft genome assembly of a fouling barnacle, Amphibalanus amphitrite (Darwin, 1854): The first reference genome for Thecostraca.</title>
        <authorList>
            <person name="Kim W."/>
        </authorList>
    </citation>
    <scope>NUCLEOTIDE SEQUENCE [LARGE SCALE GENOMIC DNA]</scope>
    <source>
        <strain evidence="3">SNU_AA5</strain>
        <tissue evidence="3">Soma without cirri and trophi</tissue>
    </source>
</reference>
<evidence type="ECO:0000313" key="4">
    <source>
        <dbReference type="Proteomes" id="UP000440578"/>
    </source>
</evidence>
<protein>
    <submittedName>
        <fullName evidence="3">Uncharacterized protein</fullName>
    </submittedName>
</protein>
<evidence type="ECO:0000256" key="1">
    <source>
        <dbReference type="SAM" id="MobiDB-lite"/>
    </source>
</evidence>
<sequence length="257" mass="27946">MVQPVENDPAAQPAPLPNGEVAPEAPDAPAAAPAPDAAPAPAAIPVVVVPAAPAPAPAAADGPPPLVAARLRRPPAGLPGPRRRPVLPAAQLLCTESRTCELLSGLPAVEHACRRGQRQHQRLLQTNWVYTMVFVYSAFVYRAAMMSRRFGGAFIGTTIDSSMFNLLSYIVFRYPFLRARPEQMRTTTKNYLHDNRRRGVLATLSVTVITVTLRPVSFAFQLHSLFLRAWSWVIERISELLNDGGLRLWGGGYGVQL</sequence>
<feature type="transmembrane region" description="Helical" evidence="2">
    <location>
        <begin position="199"/>
        <end position="220"/>
    </location>
</feature>
<organism evidence="3 4">
    <name type="scientific">Amphibalanus amphitrite</name>
    <name type="common">Striped barnacle</name>
    <name type="synonym">Balanus amphitrite</name>
    <dbReference type="NCBI Taxonomy" id="1232801"/>
    <lineage>
        <taxon>Eukaryota</taxon>
        <taxon>Metazoa</taxon>
        <taxon>Ecdysozoa</taxon>
        <taxon>Arthropoda</taxon>
        <taxon>Crustacea</taxon>
        <taxon>Multicrustacea</taxon>
        <taxon>Cirripedia</taxon>
        <taxon>Thoracica</taxon>
        <taxon>Thoracicalcarea</taxon>
        <taxon>Balanomorpha</taxon>
        <taxon>Balanoidea</taxon>
        <taxon>Balanidae</taxon>
        <taxon>Amphibalaninae</taxon>
        <taxon>Amphibalanus</taxon>
    </lineage>
</organism>
<accession>A0A6A4X2K8</accession>
<feature type="transmembrane region" description="Helical" evidence="2">
    <location>
        <begin position="127"/>
        <end position="144"/>
    </location>
</feature>
<dbReference type="Proteomes" id="UP000440578">
    <property type="component" value="Unassembled WGS sequence"/>
</dbReference>
<feature type="region of interest" description="Disordered" evidence="1">
    <location>
        <begin position="1"/>
        <end position="38"/>
    </location>
</feature>